<dbReference type="InterPro" id="IPR006121">
    <property type="entry name" value="HMA_dom"/>
</dbReference>
<comment type="caution">
    <text evidence="4">The sequence shown here is derived from an EMBL/GenBank/DDBJ whole genome shotgun (WGS) entry which is preliminary data.</text>
</comment>
<protein>
    <recommendedName>
        <fullName evidence="3">HMA domain-containing protein</fullName>
    </recommendedName>
</protein>
<dbReference type="Proteomes" id="UP001279734">
    <property type="component" value="Unassembled WGS sequence"/>
</dbReference>
<dbReference type="Gene3D" id="3.30.70.100">
    <property type="match status" value="1"/>
</dbReference>
<dbReference type="EMBL" id="BSYO01000004">
    <property type="protein sequence ID" value="GMH03004.1"/>
    <property type="molecule type" value="Genomic_DNA"/>
</dbReference>
<accession>A0AAD3S294</accession>
<evidence type="ECO:0000256" key="2">
    <source>
        <dbReference type="SAM" id="MobiDB-lite"/>
    </source>
</evidence>
<evidence type="ECO:0000313" key="5">
    <source>
        <dbReference type="Proteomes" id="UP001279734"/>
    </source>
</evidence>
<keyword evidence="5" id="KW-1185">Reference proteome</keyword>
<dbReference type="SUPFAM" id="SSF55008">
    <property type="entry name" value="HMA, heavy metal-associated domain"/>
    <property type="match status" value="1"/>
</dbReference>
<name>A0AAD3S294_NEPGR</name>
<dbReference type="InterPro" id="IPR017969">
    <property type="entry name" value="Heavy-metal-associated_CS"/>
</dbReference>
<keyword evidence="1" id="KW-0479">Metal-binding</keyword>
<dbReference type="GO" id="GO:0046872">
    <property type="term" value="F:metal ion binding"/>
    <property type="evidence" value="ECO:0007669"/>
    <property type="project" value="UniProtKB-KW"/>
</dbReference>
<dbReference type="InterPro" id="IPR036163">
    <property type="entry name" value="HMA_dom_sf"/>
</dbReference>
<evidence type="ECO:0000313" key="4">
    <source>
        <dbReference type="EMBL" id="GMH03004.1"/>
    </source>
</evidence>
<feature type="compositionally biased region" description="Gly residues" evidence="2">
    <location>
        <begin position="92"/>
        <end position="115"/>
    </location>
</feature>
<feature type="domain" description="HMA" evidence="3">
    <location>
        <begin position="136"/>
        <end position="210"/>
    </location>
</feature>
<dbReference type="PROSITE" id="PS01047">
    <property type="entry name" value="HMA_1"/>
    <property type="match status" value="1"/>
</dbReference>
<proteinExistence type="predicted"/>
<reference evidence="4" key="1">
    <citation type="submission" date="2023-05" db="EMBL/GenBank/DDBJ databases">
        <title>Nepenthes gracilis genome sequencing.</title>
        <authorList>
            <person name="Fukushima K."/>
        </authorList>
    </citation>
    <scope>NUCLEOTIDE SEQUENCE</scope>
    <source>
        <strain evidence="4">SING2019-196</strain>
    </source>
</reference>
<dbReference type="CDD" id="cd00371">
    <property type="entry name" value="HMA"/>
    <property type="match status" value="1"/>
</dbReference>
<dbReference type="AlphaFoldDB" id="A0AAD3S294"/>
<dbReference type="Pfam" id="PF00403">
    <property type="entry name" value="HMA"/>
    <property type="match status" value="1"/>
</dbReference>
<organism evidence="4 5">
    <name type="scientific">Nepenthes gracilis</name>
    <name type="common">Slender pitcher plant</name>
    <dbReference type="NCBI Taxonomy" id="150966"/>
    <lineage>
        <taxon>Eukaryota</taxon>
        <taxon>Viridiplantae</taxon>
        <taxon>Streptophyta</taxon>
        <taxon>Embryophyta</taxon>
        <taxon>Tracheophyta</taxon>
        <taxon>Spermatophyta</taxon>
        <taxon>Magnoliopsida</taxon>
        <taxon>eudicotyledons</taxon>
        <taxon>Gunneridae</taxon>
        <taxon>Pentapetalae</taxon>
        <taxon>Caryophyllales</taxon>
        <taxon>Nepenthaceae</taxon>
        <taxon>Nepenthes</taxon>
    </lineage>
</organism>
<sequence>MESTVSPLTSLLSISKILNNHRPISDAFLSHRHFSTNRPLIPRLRSRISTRKLFNEFFECDTLSSIRYLYAVVPPVRPRLAHVSSSVTDSVGAGGGVGGENGVGGGSGSGDGSEGGNAAAAAVSGAPDNVSALSSDVVVLDVRGMTCEGCAASVKRILESQLQVSSATVNLTTGTAIVDPASELKAASNWQQQLGEMLAKHLTSCGYKSNLQSQGPKEGDNP</sequence>
<feature type="region of interest" description="Disordered" evidence="2">
    <location>
        <begin position="87"/>
        <end position="121"/>
    </location>
</feature>
<gene>
    <name evidence="4" type="ORF">Nepgr_004843</name>
</gene>
<dbReference type="PROSITE" id="PS50846">
    <property type="entry name" value="HMA_2"/>
    <property type="match status" value="1"/>
</dbReference>
<dbReference type="FunFam" id="3.30.70.100:FF:000047">
    <property type="entry name" value="Copper-transporting ATPase PAA1, chloroplastic"/>
    <property type="match status" value="1"/>
</dbReference>
<evidence type="ECO:0000256" key="1">
    <source>
        <dbReference type="ARBA" id="ARBA00022723"/>
    </source>
</evidence>
<evidence type="ECO:0000259" key="3">
    <source>
        <dbReference type="PROSITE" id="PS50846"/>
    </source>
</evidence>